<proteinExistence type="predicted"/>
<evidence type="ECO:0000256" key="2">
    <source>
        <dbReference type="ARBA" id="ARBA00038825"/>
    </source>
</evidence>
<dbReference type="PANTHER" id="PTHR10668">
    <property type="entry name" value="PHYTOENE DEHYDROGENASE"/>
    <property type="match status" value="1"/>
</dbReference>
<dbReference type="RefSeq" id="WP_158765774.1">
    <property type="nucleotide sequence ID" value="NZ_CP047045.1"/>
</dbReference>
<keyword evidence="6" id="KW-1185">Reference proteome</keyword>
<sequence length="545" mass="58908">MHDVVIIGGGHNGLTCAAYLAEAGLKVLVLERRDVVGGAAVTEEFYPGFRNSVASYTVSLLNPKVIADLELARHGLRVVERKISNFLPLSDDSYFMSAPGLTQSEVAKFSNRDAMRLEEYERRLEVIADVVRALLLEQPPNLVEHGFVRGVEEAMRAAGLGGRLNKLDITGKRDLLDLFSESAGDWLDGWFESAPIKALLGFDSIVGNYASPYTPGSAYVLLHHVFGEVNGKKGLWGHAIGGMGAITQAMAACCRERGVEIRTGVSVKELILENEPTREAGVVVRETATARGVVTEDGERIVAKAVISNLNPKLLFGRIVPLDALPEDFAERITRYRVGSGTFRMNVALSELPRFTCKPEPGDHLTAGIIIAPSMQYMERAYDTARAKGWSDEPIVEMLIPSTLDDSLAPAGKHVASLFCQHVQPELSGGRSWDDHREEVADLMIATVDKYAPGFKASVLGRQIMSPLDLERTFGLVAGDIMHGALSLDQLFSARPVLGHGDYRAPIKGLYMCGAGTHPGGGVTGAPGHNAAQVVKRDFRGGAVR</sequence>
<dbReference type="KEGG" id="tsv:DSM104635_01704"/>
<dbReference type="SUPFAM" id="SSF51905">
    <property type="entry name" value="FAD/NAD(P)-binding domain"/>
    <property type="match status" value="1"/>
</dbReference>
<evidence type="ECO:0000256" key="3">
    <source>
        <dbReference type="ARBA" id="ARBA00040298"/>
    </source>
</evidence>
<gene>
    <name evidence="5" type="primary">crtI</name>
    <name evidence="5" type="ORF">DSM104635_01704</name>
</gene>
<evidence type="ECO:0000256" key="1">
    <source>
        <dbReference type="ARBA" id="ARBA00037217"/>
    </source>
</evidence>
<dbReference type="Pfam" id="PF01593">
    <property type="entry name" value="Amino_oxidase"/>
    <property type="match status" value="1"/>
</dbReference>
<comment type="subunit">
    <text evidence="2">Interacts with COX5B; this interaction may contribute to localize PYROXD2 to the inner face of the inner mitochondrial membrane.</text>
</comment>
<evidence type="ECO:0000259" key="4">
    <source>
        <dbReference type="Pfam" id="PF01593"/>
    </source>
</evidence>
<name>A0A6I6MT63_9CAUL</name>
<reference evidence="6" key="1">
    <citation type="submission" date="2019-12" db="EMBL/GenBank/DDBJ databases">
        <title>Complete genome of Terracaulis silvestris 0127_4.</title>
        <authorList>
            <person name="Vieira S."/>
            <person name="Riedel T."/>
            <person name="Sproer C."/>
            <person name="Pascual J."/>
            <person name="Boedeker C."/>
            <person name="Overmann J."/>
        </authorList>
    </citation>
    <scope>NUCLEOTIDE SEQUENCE [LARGE SCALE GENOMIC DNA]</scope>
    <source>
        <strain evidence="6">0127_4</strain>
    </source>
</reference>
<dbReference type="AlphaFoldDB" id="A0A6I6MT63"/>
<dbReference type="Proteomes" id="UP000431269">
    <property type="component" value="Chromosome"/>
</dbReference>
<dbReference type="GO" id="GO:0016491">
    <property type="term" value="F:oxidoreductase activity"/>
    <property type="evidence" value="ECO:0007669"/>
    <property type="project" value="UniProtKB-KW"/>
</dbReference>
<dbReference type="EMBL" id="CP047045">
    <property type="protein sequence ID" value="QGZ94872.1"/>
    <property type="molecule type" value="Genomic_DNA"/>
</dbReference>
<dbReference type="InterPro" id="IPR036188">
    <property type="entry name" value="FAD/NAD-bd_sf"/>
</dbReference>
<evidence type="ECO:0000313" key="5">
    <source>
        <dbReference type="EMBL" id="QGZ94872.1"/>
    </source>
</evidence>
<dbReference type="InterPro" id="IPR002937">
    <property type="entry name" value="Amino_oxidase"/>
</dbReference>
<comment type="function">
    <text evidence="1">Probable oxidoreductase that may play a role as regulator of mitochondrial function.</text>
</comment>
<dbReference type="PANTHER" id="PTHR10668:SF103">
    <property type="entry name" value="PYRIDINE NUCLEOTIDE-DISULFIDE OXIDOREDUCTASE DOMAIN-CONTAINING PROTEIN 2"/>
    <property type="match status" value="1"/>
</dbReference>
<organism evidence="5 6">
    <name type="scientific">Terricaulis silvestris</name>
    <dbReference type="NCBI Taxonomy" id="2686094"/>
    <lineage>
        <taxon>Bacteria</taxon>
        <taxon>Pseudomonadati</taxon>
        <taxon>Pseudomonadota</taxon>
        <taxon>Alphaproteobacteria</taxon>
        <taxon>Caulobacterales</taxon>
        <taxon>Caulobacteraceae</taxon>
        <taxon>Terricaulis</taxon>
    </lineage>
</organism>
<protein>
    <recommendedName>
        <fullName evidence="3">Pyridine nucleotide-disulfide oxidoreductase domain-containing protein 2</fullName>
    </recommendedName>
</protein>
<accession>A0A6I6MT63</accession>
<evidence type="ECO:0000313" key="6">
    <source>
        <dbReference type="Proteomes" id="UP000431269"/>
    </source>
</evidence>
<dbReference type="Gene3D" id="3.50.50.60">
    <property type="entry name" value="FAD/NAD(P)-binding domain"/>
    <property type="match status" value="2"/>
</dbReference>
<keyword evidence="5" id="KW-0560">Oxidoreductase</keyword>
<feature type="domain" description="Amine oxidase" evidence="4">
    <location>
        <begin position="13"/>
        <end position="338"/>
    </location>
</feature>